<organism evidence="1 2">
    <name type="scientific">Dentiscutata erythropus</name>
    <dbReference type="NCBI Taxonomy" id="1348616"/>
    <lineage>
        <taxon>Eukaryota</taxon>
        <taxon>Fungi</taxon>
        <taxon>Fungi incertae sedis</taxon>
        <taxon>Mucoromycota</taxon>
        <taxon>Glomeromycotina</taxon>
        <taxon>Glomeromycetes</taxon>
        <taxon>Diversisporales</taxon>
        <taxon>Gigasporaceae</taxon>
        <taxon>Dentiscutata</taxon>
    </lineage>
</organism>
<name>A0A9N8Z9G9_9GLOM</name>
<accession>A0A9N8Z9G9</accession>
<dbReference type="AlphaFoldDB" id="A0A9N8Z9G9"/>
<gene>
    <name evidence="1" type="ORF">DERYTH_LOCUS2023</name>
</gene>
<evidence type="ECO:0000313" key="2">
    <source>
        <dbReference type="Proteomes" id="UP000789405"/>
    </source>
</evidence>
<sequence length="59" mass="6907">MNYLDYSPTNIELSFEIVLESWSKYNLTLKLSDNSLFQDNNDVWISPGLKLDSNLYTKD</sequence>
<comment type="caution">
    <text evidence="1">The sequence shown here is derived from an EMBL/GenBank/DDBJ whole genome shotgun (WGS) entry which is preliminary data.</text>
</comment>
<dbReference type="Proteomes" id="UP000789405">
    <property type="component" value="Unassembled WGS sequence"/>
</dbReference>
<proteinExistence type="predicted"/>
<evidence type="ECO:0000313" key="1">
    <source>
        <dbReference type="EMBL" id="CAG8482991.1"/>
    </source>
</evidence>
<protein>
    <submittedName>
        <fullName evidence="1">22259_t:CDS:1</fullName>
    </submittedName>
</protein>
<keyword evidence="2" id="KW-1185">Reference proteome</keyword>
<dbReference type="EMBL" id="CAJVPY010000604">
    <property type="protein sequence ID" value="CAG8482991.1"/>
    <property type="molecule type" value="Genomic_DNA"/>
</dbReference>
<reference evidence="1" key="1">
    <citation type="submission" date="2021-06" db="EMBL/GenBank/DDBJ databases">
        <authorList>
            <person name="Kallberg Y."/>
            <person name="Tangrot J."/>
            <person name="Rosling A."/>
        </authorList>
    </citation>
    <scope>NUCLEOTIDE SEQUENCE</scope>
    <source>
        <strain evidence="1">MA453B</strain>
    </source>
</reference>